<evidence type="ECO:0000256" key="2">
    <source>
        <dbReference type="SAM" id="Phobius"/>
    </source>
</evidence>
<dbReference type="AlphaFoldDB" id="A0A4R4V608"/>
<evidence type="ECO:0000256" key="1">
    <source>
        <dbReference type="SAM" id="MobiDB-lite"/>
    </source>
</evidence>
<keyword evidence="4" id="KW-1185">Reference proteome</keyword>
<accession>A0A4R4V608</accession>
<evidence type="ECO:0000313" key="4">
    <source>
        <dbReference type="Proteomes" id="UP000295258"/>
    </source>
</evidence>
<reference evidence="3 4" key="1">
    <citation type="submission" date="2019-03" db="EMBL/GenBank/DDBJ databases">
        <title>Draft genome sequences of novel Actinobacteria.</title>
        <authorList>
            <person name="Sahin N."/>
            <person name="Ay H."/>
            <person name="Saygin H."/>
        </authorList>
    </citation>
    <scope>NUCLEOTIDE SEQUENCE [LARGE SCALE GENOMIC DNA]</scope>
    <source>
        <strain evidence="3 4">KC310</strain>
    </source>
</reference>
<name>A0A4R4V608_9ACTN</name>
<feature type="compositionally biased region" description="Pro residues" evidence="1">
    <location>
        <begin position="14"/>
        <end position="24"/>
    </location>
</feature>
<dbReference type="EMBL" id="SMKO01000147">
    <property type="protein sequence ID" value="TDC97782.1"/>
    <property type="molecule type" value="Genomic_DNA"/>
</dbReference>
<dbReference type="RefSeq" id="WP_132601974.1">
    <property type="nucleotide sequence ID" value="NZ_SMKO01000147.1"/>
</dbReference>
<keyword evidence="2" id="KW-1133">Transmembrane helix</keyword>
<sequence>MARRHDFQHGVPPMTQPWQPPDQPSAPRGTYPQQPPVPHGTHAPQGPGSHGTHARQHGPSHGPAHGPGEPQMPPPVVPPTPVIGIVALVLGLIGAAATLLPVLRVPGVVVGLVAAVLAVVAVASKGLGGKMLAAGGFAAGLAALPLALALHVVSTVQDREAREYADCVAMFPDQVHECQGAD</sequence>
<feature type="transmembrane region" description="Helical" evidence="2">
    <location>
        <begin position="133"/>
        <end position="153"/>
    </location>
</feature>
<feature type="transmembrane region" description="Helical" evidence="2">
    <location>
        <begin position="82"/>
        <end position="100"/>
    </location>
</feature>
<gene>
    <name evidence="3" type="ORF">E1292_36430</name>
</gene>
<feature type="region of interest" description="Disordered" evidence="1">
    <location>
        <begin position="1"/>
        <end position="76"/>
    </location>
</feature>
<feature type="transmembrane region" description="Helical" evidence="2">
    <location>
        <begin position="107"/>
        <end position="127"/>
    </location>
</feature>
<keyword evidence="2" id="KW-0472">Membrane</keyword>
<dbReference type="Proteomes" id="UP000295258">
    <property type="component" value="Unassembled WGS sequence"/>
</dbReference>
<proteinExistence type="predicted"/>
<comment type="caution">
    <text evidence="3">The sequence shown here is derived from an EMBL/GenBank/DDBJ whole genome shotgun (WGS) entry which is preliminary data.</text>
</comment>
<organism evidence="3 4">
    <name type="scientific">Nonomuraea deserti</name>
    <dbReference type="NCBI Taxonomy" id="1848322"/>
    <lineage>
        <taxon>Bacteria</taxon>
        <taxon>Bacillati</taxon>
        <taxon>Actinomycetota</taxon>
        <taxon>Actinomycetes</taxon>
        <taxon>Streptosporangiales</taxon>
        <taxon>Streptosporangiaceae</taxon>
        <taxon>Nonomuraea</taxon>
    </lineage>
</organism>
<protein>
    <recommendedName>
        <fullName evidence="5">DUF4190 domain-containing protein</fullName>
    </recommendedName>
</protein>
<evidence type="ECO:0008006" key="5">
    <source>
        <dbReference type="Google" id="ProtNLM"/>
    </source>
</evidence>
<keyword evidence="2" id="KW-0812">Transmembrane</keyword>
<evidence type="ECO:0000313" key="3">
    <source>
        <dbReference type="EMBL" id="TDC97782.1"/>
    </source>
</evidence>
<feature type="compositionally biased region" description="Low complexity" evidence="1">
    <location>
        <begin position="59"/>
        <end position="69"/>
    </location>
</feature>